<organism evidence="1 2">
    <name type="scientific">Pallidibacillus pasinlerensis</name>
    <dbReference type="NCBI Taxonomy" id="2703818"/>
    <lineage>
        <taxon>Bacteria</taxon>
        <taxon>Bacillati</taxon>
        <taxon>Bacillota</taxon>
        <taxon>Bacilli</taxon>
        <taxon>Bacillales</taxon>
        <taxon>Bacillaceae</taxon>
        <taxon>Pallidibacillus</taxon>
    </lineage>
</organism>
<dbReference type="Gene3D" id="3.30.360.10">
    <property type="entry name" value="Dihydrodipicolinate Reductase, domain 2"/>
    <property type="match status" value="1"/>
</dbReference>
<keyword evidence="2" id="KW-1185">Reference proteome</keyword>
<protein>
    <recommendedName>
        <fullName evidence="3">Gfo/Idh/MocA-like oxidoreductase C-terminal domain-containing protein</fullName>
    </recommendedName>
</protein>
<evidence type="ECO:0000313" key="2">
    <source>
        <dbReference type="Proteomes" id="UP000743899"/>
    </source>
</evidence>
<accession>A0ABX0AB61</accession>
<dbReference type="EMBL" id="JAACYS010000059">
    <property type="protein sequence ID" value="NCU18413.1"/>
    <property type="molecule type" value="Genomic_DNA"/>
</dbReference>
<reference evidence="1 2" key="1">
    <citation type="submission" date="2020-01" db="EMBL/GenBank/DDBJ databases">
        <title>A novel Bacillus sp. from Pasinler.</title>
        <authorList>
            <person name="Adiguzel A."/>
            <person name="Ay H."/>
            <person name="Baltaci M.O."/>
        </authorList>
    </citation>
    <scope>NUCLEOTIDE SEQUENCE [LARGE SCALE GENOMIC DNA]</scope>
    <source>
        <strain evidence="1 2">P1</strain>
    </source>
</reference>
<comment type="caution">
    <text evidence="1">The sequence shown here is derived from an EMBL/GenBank/DDBJ whole genome shotgun (WGS) entry which is preliminary data.</text>
</comment>
<dbReference type="Proteomes" id="UP000743899">
    <property type="component" value="Unassembled WGS sequence"/>
</dbReference>
<evidence type="ECO:0008006" key="3">
    <source>
        <dbReference type="Google" id="ProtNLM"/>
    </source>
</evidence>
<proteinExistence type="predicted"/>
<gene>
    <name evidence="1" type="ORF">GW534_11875</name>
</gene>
<evidence type="ECO:0000313" key="1">
    <source>
        <dbReference type="EMBL" id="NCU18413.1"/>
    </source>
</evidence>
<dbReference type="RefSeq" id="WP_161921242.1">
    <property type="nucleotide sequence ID" value="NZ_JAACYS010000059.1"/>
</dbReference>
<name>A0ABX0AB61_9BACI</name>
<sequence>MVPPKEALTTQLIDFLNCIKTNRKPKVTGEDGIIFLELTEQISSMIKDQNIK</sequence>